<sequence length="96" mass="10970">MSGRENFRLYAFIPIPTQPDFSGYFFLSYLRSKTLYIWAHGFLLYIKPKASLAICQGFLEKNRADTKDISSQDLIKAIDDLGKLAQSDKPQFSRVG</sequence>
<name>A0A552ATQ4_MICAE</name>
<proteinExistence type="predicted"/>
<dbReference type="Proteomes" id="UP000316280">
    <property type="component" value="Unassembled WGS sequence"/>
</dbReference>
<comment type="caution">
    <text evidence="1">The sequence shown here is derived from an EMBL/GenBank/DDBJ whole genome shotgun (WGS) entry which is preliminary data.</text>
</comment>
<evidence type="ECO:0000313" key="2">
    <source>
        <dbReference type="Proteomes" id="UP000316280"/>
    </source>
</evidence>
<accession>A0A552ATQ4</accession>
<organism evidence="1 2">
    <name type="scientific">Microcystis aeruginosa Ma_OC_H_19870700_S124</name>
    <dbReference type="NCBI Taxonomy" id="2486262"/>
    <lineage>
        <taxon>Bacteria</taxon>
        <taxon>Bacillati</taxon>
        <taxon>Cyanobacteriota</taxon>
        <taxon>Cyanophyceae</taxon>
        <taxon>Oscillatoriophycideae</taxon>
        <taxon>Chroococcales</taxon>
        <taxon>Microcystaceae</taxon>
        <taxon>Microcystis</taxon>
    </lineage>
</organism>
<gene>
    <name evidence="1" type="ORF">EWV63_05175</name>
</gene>
<evidence type="ECO:0000313" key="1">
    <source>
        <dbReference type="EMBL" id="TRT88859.1"/>
    </source>
</evidence>
<dbReference type="EMBL" id="SFBR01000044">
    <property type="protein sequence ID" value="TRT88859.1"/>
    <property type="molecule type" value="Genomic_DNA"/>
</dbReference>
<dbReference type="AlphaFoldDB" id="A0A552ATQ4"/>
<protein>
    <submittedName>
        <fullName evidence="1">Uncharacterized protein</fullName>
    </submittedName>
</protein>
<reference evidence="1 2" key="1">
    <citation type="submission" date="2019-01" db="EMBL/GenBank/DDBJ databases">
        <title>Coherence of Microcystis species and biogeography revealed through population genomics.</title>
        <authorList>
            <person name="Perez-Carrascal O.M."/>
            <person name="Terrat Y."/>
            <person name="Giani A."/>
            <person name="Fortin N."/>
            <person name="Tromas N."/>
            <person name="Shapiro B.J."/>
        </authorList>
    </citation>
    <scope>NUCLEOTIDE SEQUENCE [LARGE SCALE GENOMIC DNA]</scope>
    <source>
        <strain evidence="1">Ma_OC_H_19870700_S124</strain>
    </source>
</reference>